<dbReference type="RefSeq" id="WP_058142027.1">
    <property type="nucleotide sequence ID" value="NZ_BKBC01000097.1"/>
</dbReference>
<dbReference type="PANTHER" id="PTHR43335">
    <property type="entry name" value="ABC TRANSPORTER, ATP-BINDING PROTEIN"/>
    <property type="match status" value="1"/>
</dbReference>
<dbReference type="InterPro" id="IPR003439">
    <property type="entry name" value="ABC_transporter-like_ATP-bd"/>
</dbReference>
<dbReference type="AlphaFoldDB" id="A0A427SKP7"/>
<feature type="domain" description="ABC transporter" evidence="5">
    <location>
        <begin position="5"/>
        <end position="233"/>
    </location>
</feature>
<accession>A0A427SKP7</accession>
<comment type="caution">
    <text evidence="6">The sequence shown here is derived from an EMBL/GenBank/DDBJ whole genome shotgun (WGS) entry which is preliminary data.</text>
</comment>
<name>A0A427SKP7_CLOBU</name>
<dbReference type="InterPro" id="IPR003593">
    <property type="entry name" value="AAA+_ATPase"/>
</dbReference>
<organism evidence="6 7">
    <name type="scientific">Clostridium butyricum</name>
    <dbReference type="NCBI Taxonomy" id="1492"/>
    <lineage>
        <taxon>Bacteria</taxon>
        <taxon>Bacillati</taxon>
        <taxon>Bacillota</taxon>
        <taxon>Clostridia</taxon>
        <taxon>Eubacteriales</taxon>
        <taxon>Clostridiaceae</taxon>
        <taxon>Clostridium</taxon>
    </lineage>
</organism>
<evidence type="ECO:0000256" key="1">
    <source>
        <dbReference type="ARBA" id="ARBA00005417"/>
    </source>
</evidence>
<reference evidence="6 7" key="1">
    <citation type="submission" date="2019-07" db="EMBL/GenBank/DDBJ databases">
        <title>Whole genome shotgun sequence of Clostridium butyricum NBRC 3858.</title>
        <authorList>
            <person name="Hosoyama A."/>
            <person name="Uohara A."/>
            <person name="Ohji S."/>
            <person name="Ichikawa N."/>
        </authorList>
    </citation>
    <scope>NUCLEOTIDE SEQUENCE [LARGE SCALE GENOMIC DNA]</scope>
    <source>
        <strain evidence="6 7">NBRC 3858</strain>
    </source>
</reference>
<evidence type="ECO:0000256" key="2">
    <source>
        <dbReference type="ARBA" id="ARBA00022448"/>
    </source>
</evidence>
<dbReference type="GO" id="GO:0005524">
    <property type="term" value="F:ATP binding"/>
    <property type="evidence" value="ECO:0007669"/>
    <property type="project" value="UniProtKB-KW"/>
</dbReference>
<dbReference type="CDD" id="cd03268">
    <property type="entry name" value="ABC_BcrA_bacitracin_resist"/>
    <property type="match status" value="1"/>
</dbReference>
<dbReference type="PANTHER" id="PTHR43335:SF8">
    <property type="entry name" value="ABC TRANSPORTER, ATP-BINDING PROTEIN"/>
    <property type="match status" value="1"/>
</dbReference>
<dbReference type="InterPro" id="IPR017871">
    <property type="entry name" value="ABC_transporter-like_CS"/>
</dbReference>
<gene>
    <name evidence="6" type="ORF">CBU02nite_38200</name>
</gene>
<keyword evidence="2" id="KW-0813">Transport</keyword>
<dbReference type="OrthoDB" id="9809205at2"/>
<proteinExistence type="inferred from homology"/>
<keyword evidence="3" id="KW-0547">Nucleotide-binding</keyword>
<evidence type="ECO:0000256" key="4">
    <source>
        <dbReference type="ARBA" id="ARBA00022840"/>
    </source>
</evidence>
<dbReference type="InterPro" id="IPR027417">
    <property type="entry name" value="P-loop_NTPase"/>
</dbReference>
<comment type="similarity">
    <text evidence="1">Belongs to the ABC transporter superfamily.</text>
</comment>
<evidence type="ECO:0000313" key="6">
    <source>
        <dbReference type="EMBL" id="GEQ23314.1"/>
    </source>
</evidence>
<evidence type="ECO:0000313" key="7">
    <source>
        <dbReference type="Proteomes" id="UP000321089"/>
    </source>
</evidence>
<dbReference type="Gene3D" id="3.40.50.300">
    <property type="entry name" value="P-loop containing nucleotide triphosphate hydrolases"/>
    <property type="match status" value="1"/>
</dbReference>
<sequence>MEDILKTYDLTKEFKKFCAVKNLNMNIKRGDIYGFLGENGAGKTTTIRMIMGLVKSTSGRVELFSKEYSESDRKILNRIGSMIEYPGFYPNLTAYENLEIHRKMIGYPDKSSVINSLKTTGIEDVKNKKVKEFSLGMKQRLGISRAVLHHPEFLILDEPTNGLDPRGIKEIRELIVDLNKKQGITFLISTHILSEIQQIATKVGIINKGSLLEEISYDEIKKRNRQYIRVKVDDDRKALVNLEEKFKIRDYEVIEKNNIRIYEKLDKISDINKMLVSNNIEVFEICINRDNLEDYFLNLISRDKSRGFNISKEEV</sequence>
<dbReference type="SMART" id="SM00382">
    <property type="entry name" value="AAA"/>
    <property type="match status" value="1"/>
</dbReference>
<evidence type="ECO:0000259" key="5">
    <source>
        <dbReference type="PROSITE" id="PS50893"/>
    </source>
</evidence>
<dbReference type="EMBL" id="BKBC01000097">
    <property type="protein sequence ID" value="GEQ23314.1"/>
    <property type="molecule type" value="Genomic_DNA"/>
</dbReference>
<dbReference type="SUPFAM" id="SSF52540">
    <property type="entry name" value="P-loop containing nucleoside triphosphate hydrolases"/>
    <property type="match status" value="1"/>
</dbReference>
<dbReference type="GO" id="GO:0016887">
    <property type="term" value="F:ATP hydrolysis activity"/>
    <property type="evidence" value="ECO:0007669"/>
    <property type="project" value="InterPro"/>
</dbReference>
<dbReference type="KEGG" id="cbut:ATN24_10855"/>
<evidence type="ECO:0000256" key="3">
    <source>
        <dbReference type="ARBA" id="ARBA00022741"/>
    </source>
</evidence>
<dbReference type="PROSITE" id="PS50893">
    <property type="entry name" value="ABC_TRANSPORTER_2"/>
    <property type="match status" value="1"/>
</dbReference>
<dbReference type="Proteomes" id="UP000321089">
    <property type="component" value="Unassembled WGS sequence"/>
</dbReference>
<keyword evidence="4 6" id="KW-0067">ATP-binding</keyword>
<protein>
    <submittedName>
        <fullName evidence="6">Bacitracin ABC transporter ATP-binding protein</fullName>
    </submittedName>
</protein>
<dbReference type="Pfam" id="PF00005">
    <property type="entry name" value="ABC_tran"/>
    <property type="match status" value="1"/>
</dbReference>
<dbReference type="PROSITE" id="PS00211">
    <property type="entry name" value="ABC_TRANSPORTER_1"/>
    <property type="match status" value="1"/>
</dbReference>